<name>A0A8K0NRU7_9TREE</name>
<dbReference type="InterPro" id="IPR009057">
    <property type="entry name" value="Homeodomain-like_sf"/>
</dbReference>
<dbReference type="Proteomes" id="UP000812966">
    <property type="component" value="Unassembled WGS sequence"/>
</dbReference>
<feature type="compositionally biased region" description="Polar residues" evidence="1">
    <location>
        <begin position="24"/>
        <end position="33"/>
    </location>
</feature>
<gene>
    <name evidence="2" type="ORF">FFLO_04918</name>
</gene>
<organism evidence="2 3">
    <name type="scientific">Filobasidium floriforme</name>
    <dbReference type="NCBI Taxonomy" id="5210"/>
    <lineage>
        <taxon>Eukaryota</taxon>
        <taxon>Fungi</taxon>
        <taxon>Dikarya</taxon>
        <taxon>Basidiomycota</taxon>
        <taxon>Agaricomycotina</taxon>
        <taxon>Tremellomycetes</taxon>
        <taxon>Filobasidiales</taxon>
        <taxon>Filobasidiaceae</taxon>
        <taxon>Filobasidium</taxon>
    </lineage>
</organism>
<evidence type="ECO:0000256" key="1">
    <source>
        <dbReference type="SAM" id="MobiDB-lite"/>
    </source>
</evidence>
<evidence type="ECO:0000313" key="3">
    <source>
        <dbReference type="Proteomes" id="UP000812966"/>
    </source>
</evidence>
<evidence type="ECO:0000313" key="2">
    <source>
        <dbReference type="EMBL" id="KAG7530616.1"/>
    </source>
</evidence>
<proteinExistence type="predicted"/>
<dbReference type="SUPFAM" id="SSF46689">
    <property type="entry name" value="Homeodomain-like"/>
    <property type="match status" value="1"/>
</dbReference>
<accession>A0A8K0NRU7</accession>
<protein>
    <recommendedName>
        <fullName evidence="4">Myb-like domain-containing protein</fullName>
    </recommendedName>
</protein>
<comment type="caution">
    <text evidence="2">The sequence shown here is derived from an EMBL/GenBank/DDBJ whole genome shotgun (WGS) entry which is preliminary data.</text>
</comment>
<sequence>MPKVPSSNQSPVKSEPYAKESPSKQKASATTSDELPEKPSPAKKGGKGGGKVTWTPEMDRKVMVHILKHSKIDLVFNWAELQKEEFPDLTVIQIRSRWDYKLKNTMFPPEVQNMTKQANAAKAGSSKGGEE</sequence>
<dbReference type="EMBL" id="JABELV010000113">
    <property type="protein sequence ID" value="KAG7530616.1"/>
    <property type="molecule type" value="Genomic_DNA"/>
</dbReference>
<feature type="compositionally biased region" description="Polar residues" evidence="1">
    <location>
        <begin position="1"/>
        <end position="12"/>
    </location>
</feature>
<dbReference type="AlphaFoldDB" id="A0A8K0NRU7"/>
<feature type="region of interest" description="Disordered" evidence="1">
    <location>
        <begin position="1"/>
        <end position="56"/>
    </location>
</feature>
<reference evidence="2" key="1">
    <citation type="submission" date="2020-04" db="EMBL/GenBank/DDBJ databases">
        <title>Analysis of mating type loci in Filobasidium floriforme.</title>
        <authorList>
            <person name="Nowrousian M."/>
        </authorList>
    </citation>
    <scope>NUCLEOTIDE SEQUENCE</scope>
    <source>
        <strain evidence="2">CBS 6242</strain>
    </source>
</reference>
<keyword evidence="3" id="KW-1185">Reference proteome</keyword>
<evidence type="ECO:0008006" key="4">
    <source>
        <dbReference type="Google" id="ProtNLM"/>
    </source>
</evidence>